<evidence type="ECO:0000313" key="1">
    <source>
        <dbReference type="EMBL" id="VTR43485.1"/>
    </source>
</evidence>
<evidence type="ECO:0000313" key="2">
    <source>
        <dbReference type="Proteomes" id="UP000308196"/>
    </source>
</evidence>
<reference evidence="1 2" key="1">
    <citation type="submission" date="2019-05" db="EMBL/GenBank/DDBJ databases">
        <authorList>
            <consortium name="Pathogen Informatics"/>
        </authorList>
    </citation>
    <scope>NUCLEOTIDE SEQUENCE [LARGE SCALE GENOMIC DNA]</scope>
    <source>
        <strain evidence="1 2">NCTC11429</strain>
    </source>
</reference>
<evidence type="ECO:0008006" key="3">
    <source>
        <dbReference type="Google" id="ProtNLM"/>
    </source>
</evidence>
<accession>A0A4U9V9P5</accession>
<dbReference type="PROSITE" id="PS51257">
    <property type="entry name" value="PROKAR_LIPOPROTEIN"/>
    <property type="match status" value="1"/>
</dbReference>
<organism evidence="1 2">
    <name type="scientific">Sphingobacterium thalpophilum</name>
    <dbReference type="NCBI Taxonomy" id="259"/>
    <lineage>
        <taxon>Bacteria</taxon>
        <taxon>Pseudomonadati</taxon>
        <taxon>Bacteroidota</taxon>
        <taxon>Sphingobacteriia</taxon>
        <taxon>Sphingobacteriales</taxon>
        <taxon>Sphingobacteriaceae</taxon>
        <taxon>Sphingobacterium</taxon>
    </lineage>
</organism>
<proteinExistence type="predicted"/>
<dbReference type="AlphaFoldDB" id="A0A4U9V9P5"/>
<dbReference type="EMBL" id="LR590484">
    <property type="protein sequence ID" value="VTR43485.1"/>
    <property type="molecule type" value="Genomic_DNA"/>
</dbReference>
<gene>
    <name evidence="1" type="ORF">NCTC11429_02871</name>
</gene>
<dbReference type="KEGG" id="stha:NCTC11429_02871"/>
<dbReference type="STRING" id="1123265.GCA_000686625_01956"/>
<name>A0A4U9V9P5_9SPHI</name>
<dbReference type="RefSeq" id="WP_028072165.1">
    <property type="nucleotide sequence ID" value="NZ_LR590484.1"/>
</dbReference>
<protein>
    <recommendedName>
        <fullName evidence="3">Lipoprotein</fullName>
    </recommendedName>
</protein>
<dbReference type="GeneID" id="78463568"/>
<dbReference type="Proteomes" id="UP000308196">
    <property type="component" value="Chromosome"/>
</dbReference>
<sequence length="194" mass="21877">MKQFTLVALLLMIGLQSCKKDSEHEAADDFAGSPRSEVPDELIAPNGKYWTYGTVSSINYHDTYSDSYRNAFGLSLFLEIRKDGTYKFMQYLNSGNYATLDQLWLETEGTVTIGTADVDGVAYPTFTLHPVKGIERIRTATKNEQRKLKKEALVGRGNLSATFFYGRYLDQGKHFLDILNTDGTAPIQALHEEW</sequence>